<dbReference type="AlphaFoldDB" id="S8EA10"/>
<sequence>MKRIRINDPFTNLPSEADKASFNPHSTRPCCSPQDFKWDPRIGPRSPWNKAVAEVFAADFIANHPACNCTREQVISMWIRHTEHLQATYKAQAQAEADRALAHRIHRRQERQRAVYLRRLRVVQEFRTEFDPRAQEAMEALGVQGMSSDESDHAAGRGEPTYRVHKKSWRSPILVKWLRILDCLHLFLRYKGGQTASQGGWPHYRLEGDDQQESADGPVRGLPVVCYSASATTEPFEFQFLKPVLVALNLIHSERVQE</sequence>
<protein>
    <submittedName>
        <fullName evidence="1">Uncharacterized protein</fullName>
    </submittedName>
</protein>
<dbReference type="Proteomes" id="UP000015241">
    <property type="component" value="Unassembled WGS sequence"/>
</dbReference>
<evidence type="ECO:0000313" key="2">
    <source>
        <dbReference type="Proteomes" id="UP000015241"/>
    </source>
</evidence>
<reference evidence="1 2" key="1">
    <citation type="journal article" date="2012" name="Science">
        <title>The Paleozoic origin of enzymatic lignin decomposition reconstructed from 31 fungal genomes.</title>
        <authorList>
            <person name="Floudas D."/>
            <person name="Binder M."/>
            <person name="Riley R."/>
            <person name="Barry K."/>
            <person name="Blanchette R.A."/>
            <person name="Henrissat B."/>
            <person name="Martinez A.T."/>
            <person name="Otillar R."/>
            <person name="Spatafora J.W."/>
            <person name="Yadav J.S."/>
            <person name="Aerts A."/>
            <person name="Benoit I."/>
            <person name="Boyd A."/>
            <person name="Carlson A."/>
            <person name="Copeland A."/>
            <person name="Coutinho P.M."/>
            <person name="de Vries R.P."/>
            <person name="Ferreira P."/>
            <person name="Findley K."/>
            <person name="Foster B."/>
            <person name="Gaskell J."/>
            <person name="Glotzer D."/>
            <person name="Gorecki P."/>
            <person name="Heitman J."/>
            <person name="Hesse C."/>
            <person name="Hori C."/>
            <person name="Igarashi K."/>
            <person name="Jurgens J.A."/>
            <person name="Kallen N."/>
            <person name="Kersten P."/>
            <person name="Kohler A."/>
            <person name="Kuees U."/>
            <person name="Kumar T.K.A."/>
            <person name="Kuo A."/>
            <person name="LaButti K."/>
            <person name="Larrondo L.F."/>
            <person name="Lindquist E."/>
            <person name="Ling A."/>
            <person name="Lombard V."/>
            <person name="Lucas S."/>
            <person name="Lundell T."/>
            <person name="Martin R."/>
            <person name="McLaughlin D.J."/>
            <person name="Morgenstern I."/>
            <person name="Morin E."/>
            <person name="Murat C."/>
            <person name="Nagy L.G."/>
            <person name="Nolan M."/>
            <person name="Ohm R.A."/>
            <person name="Patyshakuliyeva A."/>
            <person name="Rokas A."/>
            <person name="Ruiz-Duenas F.J."/>
            <person name="Sabat G."/>
            <person name="Salamov A."/>
            <person name="Samejima M."/>
            <person name="Schmutz J."/>
            <person name="Slot J.C."/>
            <person name="St John F."/>
            <person name="Stenlid J."/>
            <person name="Sun H."/>
            <person name="Sun S."/>
            <person name="Syed K."/>
            <person name="Tsang A."/>
            <person name="Wiebenga A."/>
            <person name="Young D."/>
            <person name="Pisabarro A."/>
            <person name="Eastwood D.C."/>
            <person name="Martin F."/>
            <person name="Cullen D."/>
            <person name="Grigoriev I.V."/>
            <person name="Hibbett D.S."/>
        </authorList>
    </citation>
    <scope>NUCLEOTIDE SEQUENCE</scope>
    <source>
        <strain evidence="2">FP-58527</strain>
    </source>
</reference>
<name>S8EA10_FOMSC</name>
<dbReference type="OrthoDB" id="2753353at2759"/>
<accession>S8EA10</accession>
<dbReference type="InParanoid" id="S8EA10"/>
<dbReference type="HOGENOM" id="CLU_034218_0_0_1"/>
<dbReference type="STRING" id="743788.S8EA10"/>
<dbReference type="EMBL" id="KE504151">
    <property type="protein sequence ID" value="EPT00134.1"/>
    <property type="molecule type" value="Genomic_DNA"/>
</dbReference>
<keyword evidence="2" id="KW-1185">Reference proteome</keyword>
<gene>
    <name evidence="1" type="ORF">FOMPIDRAFT_1123090</name>
</gene>
<proteinExistence type="predicted"/>
<evidence type="ECO:0000313" key="1">
    <source>
        <dbReference type="EMBL" id="EPT00134.1"/>
    </source>
</evidence>
<organism evidence="1 2">
    <name type="scientific">Fomitopsis schrenkii</name>
    <name type="common">Brown rot fungus</name>
    <dbReference type="NCBI Taxonomy" id="2126942"/>
    <lineage>
        <taxon>Eukaryota</taxon>
        <taxon>Fungi</taxon>
        <taxon>Dikarya</taxon>
        <taxon>Basidiomycota</taxon>
        <taxon>Agaricomycotina</taxon>
        <taxon>Agaricomycetes</taxon>
        <taxon>Polyporales</taxon>
        <taxon>Fomitopsis</taxon>
    </lineage>
</organism>